<comment type="similarity">
    <text evidence="2 6">Belongs to the PMP-22/EMP/MP20 family.</text>
</comment>
<dbReference type="InterPro" id="IPR004031">
    <property type="entry name" value="PMP22/EMP/MP20/Claudin"/>
</dbReference>
<sequence>MQQLHLHKQRHLQLRGRLAVREPFLFAPLRLLLGPAAPPHLAARGQAGQRPTPRLFCVFTNTDHRNPPDGPTFARERRERGKLQQLISITFGQGCFQNKAPCACSISAGKRHEREWWGKEQASGDVQGPQGGVHKEKETERGVNSLLCLFIILKMLLILLGVLVLHLIILVLLIVSTAASAWSVSGEQSTDLWYTCATNSGGYRCKPASNEDWIQAVQALMILSLLFCFCSLIAFVYQLFKLVKGGRFFFTAIFQILASVFVMCAAIIYTVMTPNYDANEHFGYAYVLAWVAFPLCLVSGLIYIVLRKKE</sequence>
<evidence type="ECO:0000313" key="7">
    <source>
        <dbReference type="EMBL" id="CAG5897854.1"/>
    </source>
</evidence>
<evidence type="ECO:0000313" key="8">
    <source>
        <dbReference type="Proteomes" id="UP000677803"/>
    </source>
</evidence>
<dbReference type="PRINTS" id="PR01453">
    <property type="entry name" value="EPMEMFAMILY"/>
</dbReference>
<comment type="caution">
    <text evidence="7">The sequence shown here is derived from an EMBL/GenBank/DDBJ whole genome shotgun (WGS) entry which is preliminary data.</text>
</comment>
<evidence type="ECO:0000256" key="2">
    <source>
        <dbReference type="ARBA" id="ARBA00006864"/>
    </source>
</evidence>
<reference evidence="7" key="1">
    <citation type="submission" date="2021-05" db="EMBL/GenBank/DDBJ databases">
        <authorList>
            <person name="Tigano A."/>
        </authorList>
    </citation>
    <scope>NUCLEOTIDE SEQUENCE</scope>
</reference>
<keyword evidence="4 6" id="KW-1133">Transmembrane helix</keyword>
<comment type="subcellular location">
    <subcellularLocation>
        <location evidence="1 6">Membrane</location>
        <topology evidence="1 6">Multi-pass membrane protein</topology>
    </subcellularLocation>
</comment>
<evidence type="ECO:0000256" key="1">
    <source>
        <dbReference type="ARBA" id="ARBA00004141"/>
    </source>
</evidence>
<dbReference type="OrthoDB" id="6084046at2759"/>
<feature type="transmembrane region" description="Helical" evidence="6">
    <location>
        <begin position="249"/>
        <end position="272"/>
    </location>
</feature>
<evidence type="ECO:0000256" key="4">
    <source>
        <dbReference type="ARBA" id="ARBA00022989"/>
    </source>
</evidence>
<feature type="transmembrane region" description="Helical" evidence="6">
    <location>
        <begin position="284"/>
        <end position="306"/>
    </location>
</feature>
<keyword evidence="5 6" id="KW-0472">Membrane</keyword>
<dbReference type="PROSITE" id="PS01221">
    <property type="entry name" value="PMP22_1"/>
    <property type="match status" value="1"/>
</dbReference>
<keyword evidence="8" id="KW-1185">Reference proteome</keyword>
<proteinExistence type="inferred from homology"/>
<feature type="transmembrane region" description="Helical" evidence="6">
    <location>
        <begin position="146"/>
        <end position="175"/>
    </location>
</feature>
<dbReference type="AlphaFoldDB" id="A0A8S4AY71"/>
<evidence type="ECO:0000256" key="5">
    <source>
        <dbReference type="ARBA" id="ARBA00023136"/>
    </source>
</evidence>
<feature type="transmembrane region" description="Helical" evidence="6">
    <location>
        <begin position="216"/>
        <end position="237"/>
    </location>
</feature>
<dbReference type="Proteomes" id="UP000677803">
    <property type="component" value="Unassembled WGS sequence"/>
</dbReference>
<dbReference type="InterPro" id="IPR050579">
    <property type="entry name" value="PMP-22/EMP/MP20-like"/>
</dbReference>
<protein>
    <submittedName>
        <fullName evidence="7">(Atlantic silverside) hypothetical protein</fullName>
    </submittedName>
</protein>
<evidence type="ECO:0000256" key="6">
    <source>
        <dbReference type="RuleBase" id="RU363088"/>
    </source>
</evidence>
<evidence type="ECO:0000256" key="3">
    <source>
        <dbReference type="ARBA" id="ARBA00022692"/>
    </source>
</evidence>
<organism evidence="7 8">
    <name type="scientific">Menidia menidia</name>
    <name type="common">Atlantic silverside</name>
    <dbReference type="NCBI Taxonomy" id="238744"/>
    <lineage>
        <taxon>Eukaryota</taxon>
        <taxon>Metazoa</taxon>
        <taxon>Chordata</taxon>
        <taxon>Craniata</taxon>
        <taxon>Vertebrata</taxon>
        <taxon>Euteleostomi</taxon>
        <taxon>Actinopterygii</taxon>
        <taxon>Neopterygii</taxon>
        <taxon>Teleostei</taxon>
        <taxon>Neoteleostei</taxon>
        <taxon>Acanthomorphata</taxon>
        <taxon>Ovalentaria</taxon>
        <taxon>Atherinomorphae</taxon>
        <taxon>Atheriniformes</taxon>
        <taxon>Atherinopsidae</taxon>
        <taxon>Menidiinae</taxon>
        <taxon>Menidia</taxon>
    </lineage>
</organism>
<dbReference type="GO" id="GO:0005886">
    <property type="term" value="C:plasma membrane"/>
    <property type="evidence" value="ECO:0007669"/>
    <property type="project" value="TreeGrafter"/>
</dbReference>
<accession>A0A8S4AY71</accession>
<dbReference type="PANTHER" id="PTHR10671">
    <property type="entry name" value="EPITHELIAL MEMBRANE PROTEIN-RELATED"/>
    <property type="match status" value="1"/>
</dbReference>
<dbReference type="Pfam" id="PF00822">
    <property type="entry name" value="PMP22_Claudin"/>
    <property type="match status" value="1"/>
</dbReference>
<dbReference type="InterPro" id="IPR004032">
    <property type="entry name" value="PMP22_EMP_MP20"/>
</dbReference>
<dbReference type="Gene3D" id="1.20.140.150">
    <property type="match status" value="1"/>
</dbReference>
<keyword evidence="3 6" id="KW-0812">Transmembrane</keyword>
<gene>
    <name evidence="7" type="ORF">MMEN_LOCUS8894</name>
</gene>
<dbReference type="PANTHER" id="PTHR10671:SF7">
    <property type="entry name" value="PERIPHERAL MYELIN PROTEIN 22"/>
    <property type="match status" value="1"/>
</dbReference>
<dbReference type="EMBL" id="CAJRST010008890">
    <property type="protein sequence ID" value="CAG5897854.1"/>
    <property type="molecule type" value="Genomic_DNA"/>
</dbReference>
<name>A0A8S4AY71_9TELE</name>